<accession>A0ABV4LG69</accession>
<dbReference type="SMART" id="SM00342">
    <property type="entry name" value="HTH_ARAC"/>
    <property type="match status" value="1"/>
</dbReference>
<evidence type="ECO:0000256" key="3">
    <source>
        <dbReference type="ARBA" id="ARBA00023163"/>
    </source>
</evidence>
<dbReference type="PANTHER" id="PTHR11019">
    <property type="entry name" value="HTH-TYPE TRANSCRIPTIONAL REGULATOR NIMR"/>
    <property type="match status" value="1"/>
</dbReference>
<dbReference type="InterPro" id="IPR018060">
    <property type="entry name" value="HTH_AraC"/>
</dbReference>
<dbReference type="PROSITE" id="PS00041">
    <property type="entry name" value="HTH_ARAC_FAMILY_1"/>
    <property type="match status" value="1"/>
</dbReference>
<feature type="domain" description="HTH araC/xylS-type" evidence="4">
    <location>
        <begin position="154"/>
        <end position="254"/>
    </location>
</feature>
<dbReference type="InterPro" id="IPR018062">
    <property type="entry name" value="HTH_AraC-typ_CS"/>
</dbReference>
<dbReference type="EMBL" id="JBGOOJ010000010">
    <property type="protein sequence ID" value="MEZ8090873.1"/>
    <property type="molecule type" value="Genomic_DNA"/>
</dbReference>
<dbReference type="SUPFAM" id="SSF51182">
    <property type="entry name" value="RmlC-like cupins"/>
    <property type="match status" value="1"/>
</dbReference>
<evidence type="ECO:0000256" key="2">
    <source>
        <dbReference type="ARBA" id="ARBA00023125"/>
    </source>
</evidence>
<dbReference type="PANTHER" id="PTHR11019:SF199">
    <property type="entry name" value="HTH-TYPE TRANSCRIPTIONAL REGULATOR NIMR"/>
    <property type="match status" value="1"/>
</dbReference>
<evidence type="ECO:0000313" key="6">
    <source>
        <dbReference type="Proteomes" id="UP001569177"/>
    </source>
</evidence>
<sequence>MQANELIQQFPAKQFIAQKTQMPSGYIDDLHLHAWHQIVFPMKGLLQSNIGEKCAVVPHNAMLYIPANTIHKSVAVTDTHFLAIYLNPDKFVQFGIEPKSCLVSSFIKELILLLFDTKKQSQPESNITHLLMVLRDQVSVADSYEIPLLIPTDKRLLSIFTQLTEQPDLSFTLKEWAKKVGASERTLSRLCSKEFSMSFSLWRQNIRLVLSLKLLSTNKTIQDIAMELGYVSDSTYIYAFKKVFNKTPSKYRSECLEFGLTSATPKPPLLRPTE</sequence>
<keyword evidence="6" id="KW-1185">Reference proteome</keyword>
<dbReference type="Proteomes" id="UP001569177">
    <property type="component" value="Unassembled WGS sequence"/>
</dbReference>
<dbReference type="InterPro" id="IPR014710">
    <property type="entry name" value="RmlC-like_jellyroll"/>
</dbReference>
<dbReference type="InterPro" id="IPR009057">
    <property type="entry name" value="Homeodomain-like_sf"/>
</dbReference>
<dbReference type="PROSITE" id="PS01124">
    <property type="entry name" value="HTH_ARAC_FAMILY_2"/>
    <property type="match status" value="1"/>
</dbReference>
<dbReference type="InterPro" id="IPR011051">
    <property type="entry name" value="RmlC_Cupin_sf"/>
</dbReference>
<evidence type="ECO:0000256" key="1">
    <source>
        <dbReference type="ARBA" id="ARBA00023015"/>
    </source>
</evidence>
<keyword evidence="3" id="KW-0804">Transcription</keyword>
<dbReference type="Gene3D" id="1.10.10.60">
    <property type="entry name" value="Homeodomain-like"/>
    <property type="match status" value="2"/>
</dbReference>
<dbReference type="SUPFAM" id="SSF46689">
    <property type="entry name" value="Homeodomain-like"/>
    <property type="match status" value="1"/>
</dbReference>
<dbReference type="Pfam" id="PF12833">
    <property type="entry name" value="HTH_18"/>
    <property type="match status" value="1"/>
</dbReference>
<dbReference type="Gene3D" id="2.60.120.10">
    <property type="entry name" value="Jelly Rolls"/>
    <property type="match status" value="1"/>
</dbReference>
<keyword evidence="2" id="KW-0238">DNA-binding</keyword>
<dbReference type="InterPro" id="IPR020449">
    <property type="entry name" value="Tscrpt_reg_AraC-type_HTH"/>
</dbReference>
<dbReference type="RefSeq" id="WP_050546273.1">
    <property type="nucleotide sequence ID" value="NZ_JBGONX010000015.1"/>
</dbReference>
<name>A0ABV4LG69_9VIBR</name>
<proteinExistence type="predicted"/>
<reference evidence="5 6" key="1">
    <citation type="submission" date="2024-06" db="EMBL/GenBank/DDBJ databases">
        <authorList>
            <person name="Steensen K."/>
            <person name="Seneca J."/>
            <person name="Bartlau N."/>
            <person name="Yu A.X."/>
            <person name="Polz M.F."/>
        </authorList>
    </citation>
    <scope>NUCLEOTIDE SEQUENCE [LARGE SCALE GENOMIC DNA]</scope>
    <source>
        <strain evidence="5 6">5S240</strain>
    </source>
</reference>
<evidence type="ECO:0000259" key="4">
    <source>
        <dbReference type="PROSITE" id="PS01124"/>
    </source>
</evidence>
<dbReference type="PRINTS" id="PR00032">
    <property type="entry name" value="HTHARAC"/>
</dbReference>
<protein>
    <submittedName>
        <fullName evidence="5">AraC family transcriptional regulator</fullName>
    </submittedName>
</protein>
<organism evidence="5 6">
    <name type="scientific">Vibrio kanaloae</name>
    <dbReference type="NCBI Taxonomy" id="170673"/>
    <lineage>
        <taxon>Bacteria</taxon>
        <taxon>Pseudomonadati</taxon>
        <taxon>Pseudomonadota</taxon>
        <taxon>Gammaproteobacteria</taxon>
        <taxon>Vibrionales</taxon>
        <taxon>Vibrionaceae</taxon>
        <taxon>Vibrio</taxon>
    </lineage>
</organism>
<evidence type="ECO:0000313" key="5">
    <source>
        <dbReference type="EMBL" id="MEZ8090873.1"/>
    </source>
</evidence>
<comment type="caution">
    <text evidence="5">The sequence shown here is derived from an EMBL/GenBank/DDBJ whole genome shotgun (WGS) entry which is preliminary data.</text>
</comment>
<gene>
    <name evidence="5" type="ORF">ACED24_12480</name>
</gene>
<keyword evidence="1" id="KW-0805">Transcription regulation</keyword>